<evidence type="ECO:0000256" key="1">
    <source>
        <dbReference type="ARBA" id="ARBA00004613"/>
    </source>
</evidence>
<dbReference type="Pfam" id="PF13330">
    <property type="entry name" value="Mucin2_WxxW"/>
    <property type="match status" value="1"/>
</dbReference>
<reference evidence="7" key="1">
    <citation type="submission" date="2020-04" db="EMBL/GenBank/DDBJ databases">
        <authorList>
            <person name="Neveu A P."/>
        </authorList>
    </citation>
    <scope>NUCLEOTIDE SEQUENCE</scope>
    <source>
        <tissue evidence="7">Whole embryo</tissue>
    </source>
</reference>
<name>A0A6F9DJ47_9ASCI</name>
<dbReference type="EMBL" id="LR787073">
    <property type="protein sequence ID" value="CAB3262935.1"/>
    <property type="molecule type" value="mRNA"/>
</dbReference>
<keyword evidence="4" id="KW-0325">Glycoprotein</keyword>
<accession>A0A6F9DJ47</accession>
<feature type="signal peptide" evidence="5">
    <location>
        <begin position="1"/>
        <end position="21"/>
    </location>
</feature>
<organism evidence="7">
    <name type="scientific">Phallusia mammillata</name>
    <dbReference type="NCBI Taxonomy" id="59560"/>
    <lineage>
        <taxon>Eukaryota</taxon>
        <taxon>Metazoa</taxon>
        <taxon>Chordata</taxon>
        <taxon>Tunicata</taxon>
        <taxon>Ascidiacea</taxon>
        <taxon>Phlebobranchia</taxon>
        <taxon>Ascidiidae</taxon>
        <taxon>Phallusia</taxon>
    </lineage>
</organism>
<comment type="subcellular location">
    <subcellularLocation>
        <location evidence="1">Secreted</location>
    </subcellularLocation>
</comment>
<protein>
    <submittedName>
        <fullName evidence="7">Uncharacterized protein LOC100185395</fullName>
    </submittedName>
</protein>
<sequence>MHHVFLVFAAFLAVGIPICSTLQLGAKCGKDGRWVGWFNADSPIGDGDFETLPNIRKAYGSQGCDKPQDIKVRMVTSKGSRKPTEVIFFGVEFGMQCLVKDNNGTCKDYEIALCCPGVIGNPNVGRSHDGYECLLAKVLTENGILSFKHSLCGYFHCKTRSTKGMCRGIYSISCFVADNFQCTDPCDEKSEIAKTQADCGNYSHCRWENDTCKSNRFPVAALNNGNAGDFIEDATGVEVEPTVEGRLFGNNLGPVPPFPFPSGFPFPYQPPSFPDNCGINYNDPTSIDALIQPPINIPYCYRVPCSTSNPSLEVNRVACHNQPGCYFDLELYNLRSAAGYGVLSGVPVCHEVIRHKNFAKAAAATVTKTSKPWRGIHTNCLIQQNPDMFVQECCDGLQIMLYFQAPVKQLGWPGITELECKIMGGCYVNNLCYYPPSSNQIQLRAGEDPLIGPNPTGRDLYGQPQCLPFDPNGSASSILDSYHSCRMAGCLIWIPHSMRQKYAHTFVTLLRAMQYQLT</sequence>
<dbReference type="PANTHER" id="PTHR15031">
    <property type="entry name" value="CARTILAGE INTERMEDIATE LAYER PROTEIN CLIP"/>
    <property type="match status" value="1"/>
</dbReference>
<dbReference type="InterPro" id="IPR025155">
    <property type="entry name" value="WxxW_domain"/>
</dbReference>
<evidence type="ECO:0000256" key="4">
    <source>
        <dbReference type="ARBA" id="ARBA00023180"/>
    </source>
</evidence>
<dbReference type="AlphaFoldDB" id="A0A6F9DJ47"/>
<keyword evidence="3 5" id="KW-0732">Signal</keyword>
<evidence type="ECO:0000256" key="5">
    <source>
        <dbReference type="SAM" id="SignalP"/>
    </source>
</evidence>
<gene>
    <name evidence="7" type="primary">LOC100185395-001</name>
</gene>
<dbReference type="GO" id="GO:0005576">
    <property type="term" value="C:extracellular region"/>
    <property type="evidence" value="ECO:0007669"/>
    <property type="project" value="UniProtKB-SubCell"/>
</dbReference>
<dbReference type="PANTHER" id="PTHR15031:SF6">
    <property type="entry name" value="CARTILAGE INTERMEDIATE LAYER PROTEIN 1-LIKE ISOFORM X1"/>
    <property type="match status" value="1"/>
</dbReference>
<evidence type="ECO:0000256" key="2">
    <source>
        <dbReference type="ARBA" id="ARBA00022525"/>
    </source>
</evidence>
<evidence type="ECO:0000313" key="7">
    <source>
        <dbReference type="EMBL" id="CAB3262935.1"/>
    </source>
</evidence>
<dbReference type="InterPro" id="IPR039675">
    <property type="entry name" value="CILP1/CILP2"/>
</dbReference>
<evidence type="ECO:0000259" key="6">
    <source>
        <dbReference type="Pfam" id="PF13330"/>
    </source>
</evidence>
<feature type="domain" description="WxxW" evidence="6">
    <location>
        <begin position="34"/>
        <end position="115"/>
    </location>
</feature>
<evidence type="ECO:0000256" key="3">
    <source>
        <dbReference type="ARBA" id="ARBA00022729"/>
    </source>
</evidence>
<keyword evidence="2" id="KW-0964">Secreted</keyword>
<feature type="chain" id="PRO_5026113553" evidence="5">
    <location>
        <begin position="22"/>
        <end position="518"/>
    </location>
</feature>
<proteinExistence type="evidence at transcript level"/>